<accession>A0A7C9BI39</accession>
<organism evidence="1 2">
    <name type="scientific">Salmonirosea aquatica</name>
    <dbReference type="NCBI Taxonomy" id="2654236"/>
    <lineage>
        <taxon>Bacteria</taxon>
        <taxon>Pseudomonadati</taxon>
        <taxon>Bacteroidota</taxon>
        <taxon>Cytophagia</taxon>
        <taxon>Cytophagales</taxon>
        <taxon>Spirosomataceae</taxon>
        <taxon>Salmonirosea</taxon>
    </lineage>
</organism>
<reference evidence="1 2" key="1">
    <citation type="submission" date="2019-10" db="EMBL/GenBank/DDBJ databases">
        <title>Draft Genome Sequence of Cytophagaceae sp. SJW1-29.</title>
        <authorList>
            <person name="Choi A."/>
        </authorList>
    </citation>
    <scope>NUCLEOTIDE SEQUENCE [LARGE SCALE GENOMIC DNA]</scope>
    <source>
        <strain evidence="1 2">SJW1-29</strain>
    </source>
</reference>
<sequence>MNAELSKVQVVAAGFPTSRLLVEKENLSAGNTYQQSVRFKSLPDSEGSYELKLTEATQTRTFRFGYFTNGAAFDKRFSLRVKKDTVLVESVRRELWR</sequence>
<evidence type="ECO:0000313" key="2">
    <source>
        <dbReference type="Proteomes" id="UP000479293"/>
    </source>
</evidence>
<name>A0A7C9BI39_9BACT</name>
<proteinExistence type="predicted"/>
<protein>
    <submittedName>
        <fullName evidence="1">Uncharacterized protein</fullName>
    </submittedName>
</protein>
<dbReference type="AlphaFoldDB" id="A0A7C9BI39"/>
<dbReference type="RefSeq" id="WP_152760387.1">
    <property type="nucleotide sequence ID" value="NZ_WHLY01000002.1"/>
</dbReference>
<dbReference type="EMBL" id="WHLY01000002">
    <property type="protein sequence ID" value="MPR34297.1"/>
    <property type="molecule type" value="Genomic_DNA"/>
</dbReference>
<gene>
    <name evidence="1" type="ORF">GBK04_13260</name>
</gene>
<dbReference type="Proteomes" id="UP000479293">
    <property type="component" value="Unassembled WGS sequence"/>
</dbReference>
<keyword evidence="2" id="KW-1185">Reference proteome</keyword>
<comment type="caution">
    <text evidence="1">The sequence shown here is derived from an EMBL/GenBank/DDBJ whole genome shotgun (WGS) entry which is preliminary data.</text>
</comment>
<evidence type="ECO:0000313" key="1">
    <source>
        <dbReference type="EMBL" id="MPR34297.1"/>
    </source>
</evidence>